<keyword evidence="2" id="KW-1133">Transmembrane helix</keyword>
<sequence length="556" mass="64432">MLNYVFFFLEMIITHIIYSHYFMTFIFFFYVMISLRIWINALLLSLHKFSNPKSTVSITPDNPHHGILTKPTQLSQTIKISLNSLSYCSWKAEKEIKPLFESCKAKPIYSAIPSSLFPPQKMHHSCFHSPPSLPLNLPRLLCQVFDFVYGDRVELLPSAKQSAQNHNMIYIIKLISPLGYSSNHFYFIISKGFSYLGISSVYEQVQGKHLHASAMDTGLVKVLSLNLKTQRHKFDTVSLADLKKGLGEKEWLKEDIWLAFQALVCVFLSGCLRDPPTTDSPKPRFLFSFPTGMNCTFVLVEIQAAELNQVIKTYANFWLDTKFLLFRRVVLLMINGAHYQGFYPHSQCGHTIKKRRGFDKRPTHFMLHCWSRGVAEPIFGKPMGVWVKSLKCGFFFINLFGGQIETNLMIIGGIKYDKSTIRNQWIIQKLNSSLMIQKLNSSLMPVNYIMVDLQCIWIILKNKSHTFSSLKPNYLIYFKFNLIKSLWEKIKLTQSEKQNIQKARCTKKCRKINYYHQICCNLSPKEINEKKINNPHSRNLTCNPHSHTENYQNISP</sequence>
<gene>
    <name evidence="3" type="ORF">VP01_3567g2</name>
</gene>
<comment type="caution">
    <text evidence="3">The sequence shown here is derived from an EMBL/GenBank/DDBJ whole genome shotgun (WGS) entry which is preliminary data.</text>
</comment>
<feature type="region of interest" description="Disordered" evidence="1">
    <location>
        <begin position="534"/>
        <end position="556"/>
    </location>
</feature>
<keyword evidence="2" id="KW-0472">Membrane</keyword>
<evidence type="ECO:0000256" key="2">
    <source>
        <dbReference type="SAM" id="Phobius"/>
    </source>
</evidence>
<dbReference type="EMBL" id="LAVV01008576">
    <property type="protein sequence ID" value="KNZ52459.1"/>
    <property type="molecule type" value="Genomic_DNA"/>
</dbReference>
<dbReference type="VEuPathDB" id="FungiDB:VP01_3567g2"/>
<organism evidence="3 4">
    <name type="scientific">Puccinia sorghi</name>
    <dbReference type="NCBI Taxonomy" id="27349"/>
    <lineage>
        <taxon>Eukaryota</taxon>
        <taxon>Fungi</taxon>
        <taxon>Dikarya</taxon>
        <taxon>Basidiomycota</taxon>
        <taxon>Pucciniomycotina</taxon>
        <taxon>Pucciniomycetes</taxon>
        <taxon>Pucciniales</taxon>
        <taxon>Pucciniaceae</taxon>
        <taxon>Puccinia</taxon>
    </lineage>
</organism>
<keyword evidence="2" id="KW-0812">Transmembrane</keyword>
<keyword evidence="4" id="KW-1185">Reference proteome</keyword>
<dbReference type="AlphaFoldDB" id="A0A0L6UVE9"/>
<evidence type="ECO:0000256" key="1">
    <source>
        <dbReference type="SAM" id="MobiDB-lite"/>
    </source>
</evidence>
<evidence type="ECO:0000313" key="3">
    <source>
        <dbReference type="EMBL" id="KNZ52459.1"/>
    </source>
</evidence>
<feature type="transmembrane region" description="Helical" evidence="2">
    <location>
        <begin position="20"/>
        <end position="44"/>
    </location>
</feature>
<reference evidence="3 4" key="1">
    <citation type="submission" date="2015-08" db="EMBL/GenBank/DDBJ databases">
        <title>Next Generation Sequencing and Analysis of the Genome of Puccinia sorghi L Schw, the Causal Agent of Maize Common Rust.</title>
        <authorList>
            <person name="Rochi L."/>
            <person name="Burguener G."/>
            <person name="Darino M."/>
            <person name="Turjanski A."/>
            <person name="Kreff E."/>
            <person name="Dieguez M.J."/>
            <person name="Sacco F."/>
        </authorList>
    </citation>
    <scope>NUCLEOTIDE SEQUENCE [LARGE SCALE GENOMIC DNA]</scope>
    <source>
        <strain evidence="3 4">RO10H11247</strain>
    </source>
</reference>
<evidence type="ECO:0000313" key="4">
    <source>
        <dbReference type="Proteomes" id="UP000037035"/>
    </source>
</evidence>
<protein>
    <submittedName>
        <fullName evidence="3">Uncharacterized protein</fullName>
    </submittedName>
</protein>
<name>A0A0L6UVE9_9BASI</name>
<accession>A0A0L6UVE9</accession>
<dbReference type="Proteomes" id="UP000037035">
    <property type="component" value="Unassembled WGS sequence"/>
</dbReference>
<proteinExistence type="predicted"/>